<dbReference type="InParanoid" id="A0A1B6Q5C0"/>
<proteinExistence type="predicted"/>
<sequence length="77" mass="8787">MHPACTTNQQNVEILLFCKSRLLIYEFVRWEWANPSRGSAKSLQVAVFAIKCCSKLALSNNQFKEYNLQQVNHGVNG</sequence>
<dbReference type="Proteomes" id="UP000000768">
    <property type="component" value="Chromosome 3"/>
</dbReference>
<keyword evidence="2" id="KW-1185">Reference proteome</keyword>
<dbReference type="Gramene" id="KXG33114">
    <property type="protein sequence ID" value="KXG33114"/>
    <property type="gene ID" value="SORBI_3003G256400"/>
</dbReference>
<reference evidence="1 2" key="1">
    <citation type="journal article" date="2009" name="Nature">
        <title>The Sorghum bicolor genome and the diversification of grasses.</title>
        <authorList>
            <person name="Paterson A.H."/>
            <person name="Bowers J.E."/>
            <person name="Bruggmann R."/>
            <person name="Dubchak I."/>
            <person name="Grimwood J."/>
            <person name="Gundlach H."/>
            <person name="Haberer G."/>
            <person name="Hellsten U."/>
            <person name="Mitros T."/>
            <person name="Poliakov A."/>
            <person name="Schmutz J."/>
            <person name="Spannagl M."/>
            <person name="Tang H."/>
            <person name="Wang X."/>
            <person name="Wicker T."/>
            <person name="Bharti A.K."/>
            <person name="Chapman J."/>
            <person name="Feltus F.A."/>
            <person name="Gowik U."/>
            <person name="Grigoriev I.V."/>
            <person name="Lyons E."/>
            <person name="Maher C.A."/>
            <person name="Martis M."/>
            <person name="Narechania A."/>
            <person name="Otillar R.P."/>
            <person name="Penning B.W."/>
            <person name="Salamov A.A."/>
            <person name="Wang Y."/>
            <person name="Zhang L."/>
            <person name="Carpita N.C."/>
            <person name="Freeling M."/>
            <person name="Gingle A.R."/>
            <person name="Hash C.T."/>
            <person name="Keller B."/>
            <person name="Klein P."/>
            <person name="Kresovich S."/>
            <person name="McCann M.C."/>
            <person name="Ming R."/>
            <person name="Peterson D.G."/>
            <person name="Mehboob-ur-Rahman"/>
            <person name="Ware D."/>
            <person name="Westhoff P."/>
            <person name="Mayer K.F."/>
            <person name="Messing J."/>
            <person name="Rokhsar D.S."/>
        </authorList>
    </citation>
    <scope>NUCLEOTIDE SEQUENCE [LARGE SCALE GENOMIC DNA]</scope>
    <source>
        <strain evidence="2">cv. BTx623</strain>
    </source>
</reference>
<gene>
    <name evidence="1" type="ORF">SORBI_3003G256400</name>
</gene>
<dbReference type="AlphaFoldDB" id="A0A1B6Q5C0"/>
<evidence type="ECO:0000313" key="2">
    <source>
        <dbReference type="Proteomes" id="UP000000768"/>
    </source>
</evidence>
<reference evidence="2" key="2">
    <citation type="journal article" date="2018" name="Plant J.">
        <title>The Sorghum bicolor reference genome: improved assembly, gene annotations, a transcriptome atlas, and signatures of genome organization.</title>
        <authorList>
            <person name="McCormick R.F."/>
            <person name="Truong S.K."/>
            <person name="Sreedasyam A."/>
            <person name="Jenkins J."/>
            <person name="Shu S."/>
            <person name="Sims D."/>
            <person name="Kennedy M."/>
            <person name="Amirebrahimi M."/>
            <person name="Weers B.D."/>
            <person name="McKinley B."/>
            <person name="Mattison A."/>
            <person name="Morishige D.T."/>
            <person name="Grimwood J."/>
            <person name="Schmutz J."/>
            <person name="Mullet J.E."/>
        </authorList>
    </citation>
    <scope>NUCLEOTIDE SEQUENCE [LARGE SCALE GENOMIC DNA]</scope>
    <source>
        <strain evidence="2">cv. BTx623</strain>
    </source>
</reference>
<dbReference type="EMBL" id="CM000762">
    <property type="protein sequence ID" value="KXG33114.1"/>
    <property type="molecule type" value="Genomic_DNA"/>
</dbReference>
<accession>A0A1B6Q5C0</accession>
<name>A0A1B6Q5C0_SORBI</name>
<evidence type="ECO:0000313" key="1">
    <source>
        <dbReference type="EMBL" id="KXG33114.1"/>
    </source>
</evidence>
<protein>
    <submittedName>
        <fullName evidence="1">Uncharacterized protein</fullName>
    </submittedName>
</protein>
<organism evidence="1 2">
    <name type="scientific">Sorghum bicolor</name>
    <name type="common">Sorghum</name>
    <name type="synonym">Sorghum vulgare</name>
    <dbReference type="NCBI Taxonomy" id="4558"/>
    <lineage>
        <taxon>Eukaryota</taxon>
        <taxon>Viridiplantae</taxon>
        <taxon>Streptophyta</taxon>
        <taxon>Embryophyta</taxon>
        <taxon>Tracheophyta</taxon>
        <taxon>Spermatophyta</taxon>
        <taxon>Magnoliopsida</taxon>
        <taxon>Liliopsida</taxon>
        <taxon>Poales</taxon>
        <taxon>Poaceae</taxon>
        <taxon>PACMAD clade</taxon>
        <taxon>Panicoideae</taxon>
        <taxon>Andropogonodae</taxon>
        <taxon>Andropogoneae</taxon>
        <taxon>Sorghinae</taxon>
        <taxon>Sorghum</taxon>
    </lineage>
</organism>